<evidence type="ECO:0000256" key="3">
    <source>
        <dbReference type="ARBA" id="ARBA00023163"/>
    </source>
</evidence>
<dbReference type="GO" id="GO:0005634">
    <property type="term" value="C:nucleus"/>
    <property type="evidence" value="ECO:0007669"/>
    <property type="project" value="UniProtKB-SubCell"/>
</dbReference>
<name>A0A177ACU7_9PEZI</name>
<dbReference type="eggNOG" id="ENOG502RX84">
    <property type="taxonomic scope" value="Eukaryota"/>
</dbReference>
<dbReference type="EMBL" id="KV441395">
    <property type="protein sequence ID" value="OAF59003.1"/>
    <property type="molecule type" value="Genomic_DNA"/>
</dbReference>
<dbReference type="AlphaFoldDB" id="A0A177ACU7"/>
<dbReference type="VEuPathDB" id="FungiDB:GMDG_05036"/>
<proteinExistence type="predicted"/>
<keyword evidence="4" id="KW-0539">Nucleus</keyword>
<feature type="compositionally biased region" description="Low complexity" evidence="5">
    <location>
        <begin position="9"/>
        <end position="22"/>
    </location>
</feature>
<dbReference type="GO" id="GO:0000124">
    <property type="term" value="C:SAGA complex"/>
    <property type="evidence" value="ECO:0007669"/>
    <property type="project" value="UniProtKB-ARBA"/>
</dbReference>
<comment type="subcellular location">
    <subcellularLocation>
        <location evidence="1">Nucleus</location>
    </subcellularLocation>
</comment>
<feature type="region of interest" description="Disordered" evidence="5">
    <location>
        <begin position="1"/>
        <end position="22"/>
    </location>
</feature>
<sequence length="431" mass="45894">MPDIDPAALSRPSLTSSTPILPPKSLSIVPPSAPKISKSNHVPPRIDLEPLYTALKAAVGENWATYKEAVSLFVMGQYNQAELSAKIDWFLTVPGTDSEHLHNQLVAAIYGNVTREMPDLGVAAWVSANDKPTPGAGAKPITGDAAEQRLKAEVMSLPNRDRRRLKDLKLESDGPDPYTTLLSKSRNPLPTPSAPTTPSTSLSKTNWSLEIRKRFPPPLAAESGEFPDASTIEARMLPLCFEAGLVGGHAADASPFMAVAAETFVKQFLASVFGRTRADGPGSGGGGWVSTRRYRRALEREEERWARGEVVRDKSGLLPVEAKAASERGALGMADLRVALEMGDCGVGQMPVVMEMIRYGFQEGEVERWQSGTGIGEGKVGAVGAAAPDADLEMADADAEDALNGWGWEGAGSDDRADLNSLLDSCLASGS</sequence>
<dbReference type="Pfam" id="PF12767">
    <property type="entry name" value="SAGA-Tad1"/>
    <property type="match status" value="1"/>
</dbReference>
<dbReference type="OrthoDB" id="10264870at2759"/>
<evidence type="ECO:0000256" key="4">
    <source>
        <dbReference type="ARBA" id="ARBA00023242"/>
    </source>
</evidence>
<accession>A0A177ACU7</accession>
<organism evidence="6">
    <name type="scientific">Pseudogymnoascus destructans</name>
    <dbReference type="NCBI Taxonomy" id="655981"/>
    <lineage>
        <taxon>Eukaryota</taxon>
        <taxon>Fungi</taxon>
        <taxon>Dikarya</taxon>
        <taxon>Ascomycota</taxon>
        <taxon>Pezizomycotina</taxon>
        <taxon>Leotiomycetes</taxon>
        <taxon>Thelebolales</taxon>
        <taxon>Thelebolaceae</taxon>
        <taxon>Pseudogymnoascus</taxon>
    </lineage>
</organism>
<evidence type="ECO:0000313" key="6">
    <source>
        <dbReference type="EMBL" id="OAF59003.1"/>
    </source>
</evidence>
<evidence type="ECO:0000256" key="2">
    <source>
        <dbReference type="ARBA" id="ARBA00023015"/>
    </source>
</evidence>
<dbReference type="InterPro" id="IPR024738">
    <property type="entry name" value="Hfi1/Tada1"/>
</dbReference>
<gene>
    <name evidence="6" type="primary">HFI1</name>
    <name evidence="6" type="ORF">VC83_06328</name>
</gene>
<evidence type="ECO:0000256" key="1">
    <source>
        <dbReference type="ARBA" id="ARBA00004123"/>
    </source>
</evidence>
<protein>
    <submittedName>
        <fullName evidence="6">Transcriptional coactivator hfi1/ADA1</fullName>
    </submittedName>
</protein>
<dbReference type="PANTHER" id="PTHR21277:SF5">
    <property type="entry name" value="TRANSCRIPTIONAL ADAPTER 1"/>
    <property type="match status" value="1"/>
</dbReference>
<dbReference type="GO" id="GO:0003713">
    <property type="term" value="F:transcription coactivator activity"/>
    <property type="evidence" value="ECO:0007669"/>
    <property type="project" value="TreeGrafter"/>
</dbReference>
<keyword evidence="3" id="KW-0804">Transcription</keyword>
<feature type="region of interest" description="Disordered" evidence="5">
    <location>
        <begin position="155"/>
        <end position="205"/>
    </location>
</feature>
<reference evidence="6" key="1">
    <citation type="submission" date="2016-03" db="EMBL/GenBank/DDBJ databases">
        <title>Updated assembly of Pseudogymnoascus destructans, the fungus causing white-nose syndrome of bats.</title>
        <authorList>
            <person name="Palmer J.M."/>
            <person name="Drees K.P."/>
            <person name="Foster J.T."/>
            <person name="Lindner D.L."/>
        </authorList>
    </citation>
    <scope>NUCLEOTIDE SEQUENCE [LARGE SCALE GENOMIC DNA]</scope>
    <source>
        <strain evidence="6">20631-21</strain>
    </source>
</reference>
<dbReference type="RefSeq" id="XP_024324287.1">
    <property type="nucleotide sequence ID" value="XM_024469929.1"/>
</dbReference>
<dbReference type="GO" id="GO:0006357">
    <property type="term" value="P:regulation of transcription by RNA polymerase II"/>
    <property type="evidence" value="ECO:0007669"/>
    <property type="project" value="TreeGrafter"/>
</dbReference>
<dbReference type="PANTHER" id="PTHR21277">
    <property type="entry name" value="TRANSCRIPTIONAL ADAPTER 1"/>
    <property type="match status" value="1"/>
</dbReference>
<dbReference type="GeneID" id="36289388"/>
<dbReference type="Proteomes" id="UP000077154">
    <property type="component" value="Unassembled WGS sequence"/>
</dbReference>
<evidence type="ECO:0000256" key="5">
    <source>
        <dbReference type="SAM" id="MobiDB-lite"/>
    </source>
</evidence>
<keyword evidence="2" id="KW-0805">Transcription regulation</keyword>